<dbReference type="Proteomes" id="UP000831467">
    <property type="component" value="Chromosome"/>
</dbReference>
<dbReference type="InterPro" id="IPR051532">
    <property type="entry name" value="Ester_Hydrolysis_Enzymes"/>
</dbReference>
<dbReference type="EMBL" id="CP078076">
    <property type="protein sequence ID" value="UPL10139.1"/>
    <property type="molecule type" value="Genomic_DNA"/>
</dbReference>
<keyword evidence="2" id="KW-0378">Hydrolase</keyword>
<dbReference type="InterPro" id="IPR036514">
    <property type="entry name" value="SGNH_hydro_sf"/>
</dbReference>
<gene>
    <name evidence="2" type="ORF">KV394_03000</name>
</gene>
<evidence type="ECO:0000313" key="2">
    <source>
        <dbReference type="EMBL" id="UPL10139.1"/>
    </source>
</evidence>
<accession>A0ABY4IC43</accession>
<dbReference type="SUPFAM" id="SSF52266">
    <property type="entry name" value="SGNH hydrolase"/>
    <property type="match status" value="1"/>
</dbReference>
<dbReference type="Pfam" id="PF13472">
    <property type="entry name" value="Lipase_GDSL_2"/>
    <property type="match status" value="1"/>
</dbReference>
<sequence length="201" mass="21608">MRVTFIGDSITDAGRDRADPDSLGDGYVALLAPGLRAAGATVRNLGIAGNRARDLAARWDSELLPTAPELLTVYVGVNDMWRRFDSDDPTSAEEFRATLDPLLAGVAGERGPRLILMEPYFLPVTQEQREWLDDLDGKRAVVRDLAASHGAAFVPLHEVLTAAATRQPVAELAPDGVHPTPRGSALIAEAWRTAASISDSR</sequence>
<proteinExistence type="predicted"/>
<dbReference type="PANTHER" id="PTHR30383">
    <property type="entry name" value="THIOESTERASE 1/PROTEASE 1/LYSOPHOSPHOLIPASE L1"/>
    <property type="match status" value="1"/>
</dbReference>
<organism evidence="2 3">
    <name type="scientific">Microbacterium sufflavum</name>
    <dbReference type="NCBI Taxonomy" id="2851649"/>
    <lineage>
        <taxon>Bacteria</taxon>
        <taxon>Bacillati</taxon>
        <taxon>Actinomycetota</taxon>
        <taxon>Actinomycetes</taxon>
        <taxon>Micrococcales</taxon>
        <taxon>Microbacteriaceae</taxon>
        <taxon>Microbacterium</taxon>
    </lineage>
</organism>
<dbReference type="Gene3D" id="3.40.50.1110">
    <property type="entry name" value="SGNH hydrolase"/>
    <property type="match status" value="1"/>
</dbReference>
<evidence type="ECO:0000259" key="1">
    <source>
        <dbReference type="Pfam" id="PF13472"/>
    </source>
</evidence>
<dbReference type="InterPro" id="IPR013830">
    <property type="entry name" value="SGNH_hydro"/>
</dbReference>
<protein>
    <submittedName>
        <fullName evidence="2">SGNH/GDSL hydrolase family protein</fullName>
    </submittedName>
</protein>
<dbReference type="PANTHER" id="PTHR30383:SF5">
    <property type="entry name" value="SGNH HYDROLASE-TYPE ESTERASE DOMAIN-CONTAINING PROTEIN"/>
    <property type="match status" value="1"/>
</dbReference>
<feature type="domain" description="SGNH hydrolase-type esterase" evidence="1">
    <location>
        <begin position="5"/>
        <end position="185"/>
    </location>
</feature>
<name>A0ABY4IC43_9MICO</name>
<reference evidence="2 3" key="1">
    <citation type="submission" date="2021-06" db="EMBL/GenBank/DDBJ databases">
        <title>Genome-based taxonomic framework of Microbacterium strains isolated from marine environment, the description of four new species and reclassification of four preexisting species.</title>
        <authorList>
            <person name="Lee S.D."/>
            <person name="Kim S.-M."/>
            <person name="Byeon Y.-S."/>
            <person name="Yang H.L."/>
            <person name="Kim I.S."/>
        </authorList>
    </citation>
    <scope>NUCLEOTIDE SEQUENCE [LARGE SCALE GENOMIC DNA]</scope>
    <source>
        <strain evidence="2 3">SSW1-51</strain>
    </source>
</reference>
<evidence type="ECO:0000313" key="3">
    <source>
        <dbReference type="Proteomes" id="UP000831467"/>
    </source>
</evidence>
<keyword evidence="3" id="KW-1185">Reference proteome</keyword>
<dbReference type="CDD" id="cd01834">
    <property type="entry name" value="SGNH_hydrolase_like_2"/>
    <property type="match status" value="1"/>
</dbReference>
<dbReference type="GO" id="GO:0016787">
    <property type="term" value="F:hydrolase activity"/>
    <property type="evidence" value="ECO:0007669"/>
    <property type="project" value="UniProtKB-KW"/>
</dbReference>